<dbReference type="OrthoDB" id="5599795at2759"/>
<name>A0A1R1YC48_9FUNG</name>
<protein>
    <submittedName>
        <fullName evidence="1">Uncharacterized protein</fullName>
    </submittedName>
</protein>
<accession>A0A1R1YC48</accession>
<dbReference type="AlphaFoldDB" id="A0A1R1YC48"/>
<comment type="caution">
    <text evidence="1">The sequence shown here is derived from an EMBL/GenBank/DDBJ whole genome shotgun (WGS) entry which is preliminary data.</text>
</comment>
<organism evidence="1 2">
    <name type="scientific">Smittium culicis</name>
    <dbReference type="NCBI Taxonomy" id="133412"/>
    <lineage>
        <taxon>Eukaryota</taxon>
        <taxon>Fungi</taxon>
        <taxon>Fungi incertae sedis</taxon>
        <taxon>Zoopagomycota</taxon>
        <taxon>Kickxellomycotina</taxon>
        <taxon>Harpellomycetes</taxon>
        <taxon>Harpellales</taxon>
        <taxon>Legeriomycetaceae</taxon>
        <taxon>Smittium</taxon>
    </lineage>
</organism>
<keyword evidence="2" id="KW-1185">Reference proteome</keyword>
<evidence type="ECO:0000313" key="1">
    <source>
        <dbReference type="EMBL" id="OMJ24385.1"/>
    </source>
</evidence>
<proteinExistence type="predicted"/>
<sequence length="710" mass="79763">MEFSVNTLGNEYLLKLGYIAMENLQSQIPALKYGCVKILEALAIFDRQGFNESYNPRISKILLSFPDCNITDSSLETPDSLFSNDIFQKWWGTLFCYLKVHKHMTYKSFSGEKSNEAQPDPLLDAVCKNLELFFHNQQSSRFVISALGPQSLLWILYESMSTSNWRIVKILTQAILGLNLSNFNSYWLDSILYLAKSETDILSDFETLDDFRSIALTKLNLISSTFYSRAFQPKIISFHQDSHQLVNSIKNTISAQNNIGQDTNNQVSSGDFAKNKLLSMASALLERCIYLQTAHTSIDSVTLEFLYSWEKLIILILSSKCENMGNNIEKELTPPSLVLGKVFFKSPYCLSIEIETKPEIPNSSKKSEQGLYQQNIKIGQNTNISAKSQNTKKEGVVKAPAGSQFTIFVQGLIKKNFKELETNIKGKRVSELEENLLNAKILTEEVLGDKEVEFLGNLGKGDSIGLTDQAGLGNFKANKNLQHTRPKFQLYYWMSSNSDKSIPRKTFVSDYILNYGMHADGQYLNMVHNRSNIISAMNDTPSSDYGMEGDYSNVSSSSTMGHKDSLNSLFFDYGMDQLSTNTCVPWQASMNKVFKHTCELNNLFFECNVSINLPKISDFNRIIKRPNYSLVMANSLYLANGSSFAQGFSRIGDSAVNAAETVALGKIEPGFSATLYIHLLPSVIDNSGKSWYIGDHTVLPVILFNQPNMV</sequence>
<gene>
    <name evidence="1" type="ORF">AYI70_g1620</name>
</gene>
<reference evidence="1 2" key="1">
    <citation type="submission" date="2017-01" db="EMBL/GenBank/DDBJ databases">
        <authorList>
            <person name="Mah S.A."/>
            <person name="Swanson W.J."/>
            <person name="Moy G.W."/>
            <person name="Vacquier V.D."/>
        </authorList>
    </citation>
    <scope>NUCLEOTIDE SEQUENCE [LARGE SCALE GENOMIC DNA]</scope>
    <source>
        <strain evidence="1 2">GSMNP</strain>
    </source>
</reference>
<dbReference type="EMBL" id="LSSN01000354">
    <property type="protein sequence ID" value="OMJ24385.1"/>
    <property type="molecule type" value="Genomic_DNA"/>
</dbReference>
<dbReference type="STRING" id="133412.A0A1R1YC48"/>
<evidence type="ECO:0000313" key="2">
    <source>
        <dbReference type="Proteomes" id="UP000187283"/>
    </source>
</evidence>
<dbReference type="Proteomes" id="UP000187283">
    <property type="component" value="Unassembled WGS sequence"/>
</dbReference>